<dbReference type="Gene3D" id="1.10.630.10">
    <property type="entry name" value="Cytochrome P450"/>
    <property type="match status" value="1"/>
</dbReference>
<evidence type="ECO:0000256" key="2">
    <source>
        <dbReference type="RuleBase" id="RU000461"/>
    </source>
</evidence>
<keyword evidence="2" id="KW-0479">Metal-binding</keyword>
<dbReference type="PROSITE" id="PS00086">
    <property type="entry name" value="CYTOCHROME_P450"/>
    <property type="match status" value="1"/>
</dbReference>
<dbReference type="SUPFAM" id="SSF48264">
    <property type="entry name" value="Cytochrome P450"/>
    <property type="match status" value="1"/>
</dbReference>
<reference evidence="3 4" key="1">
    <citation type="submission" date="2020-04" db="EMBL/GenBank/DDBJ databases">
        <authorList>
            <person name="Yoon J."/>
        </authorList>
    </citation>
    <scope>NUCLEOTIDE SEQUENCE [LARGE SCALE GENOMIC DNA]</scope>
    <source>
        <strain evidence="3 4">KMU-166</strain>
    </source>
</reference>
<dbReference type="InterPro" id="IPR002397">
    <property type="entry name" value="Cyt_P450_B"/>
</dbReference>
<dbReference type="InterPro" id="IPR036396">
    <property type="entry name" value="Cyt_P450_sf"/>
</dbReference>
<keyword evidence="4" id="KW-1185">Reference proteome</keyword>
<dbReference type="InterPro" id="IPR001128">
    <property type="entry name" value="Cyt_P450"/>
</dbReference>
<dbReference type="RefSeq" id="WP_168448539.1">
    <property type="nucleotide sequence ID" value="NZ_JAAWWK010000001.1"/>
</dbReference>
<evidence type="ECO:0000256" key="1">
    <source>
        <dbReference type="ARBA" id="ARBA00010617"/>
    </source>
</evidence>
<dbReference type="PANTHER" id="PTHR46696">
    <property type="entry name" value="P450, PUTATIVE (EUROFUNG)-RELATED"/>
    <property type="match status" value="1"/>
</dbReference>
<dbReference type="PANTHER" id="PTHR46696:SF3">
    <property type="entry name" value="PULCHERRIMINIC ACID SYNTHASE"/>
    <property type="match status" value="1"/>
</dbReference>
<organism evidence="3 4">
    <name type="scientific">Spongiibacter thalassae</name>
    <dbReference type="NCBI Taxonomy" id="2721624"/>
    <lineage>
        <taxon>Bacteria</taxon>
        <taxon>Pseudomonadati</taxon>
        <taxon>Pseudomonadota</taxon>
        <taxon>Gammaproteobacteria</taxon>
        <taxon>Cellvibrionales</taxon>
        <taxon>Spongiibacteraceae</taxon>
        <taxon>Spongiibacter</taxon>
    </lineage>
</organism>
<dbReference type="PRINTS" id="PR00359">
    <property type="entry name" value="BP450"/>
</dbReference>
<gene>
    <name evidence="3" type="ORF">HCU74_01040</name>
</gene>
<dbReference type="Proteomes" id="UP000765845">
    <property type="component" value="Unassembled WGS sequence"/>
</dbReference>
<dbReference type="InterPro" id="IPR017972">
    <property type="entry name" value="Cyt_P450_CS"/>
</dbReference>
<evidence type="ECO:0000313" key="4">
    <source>
        <dbReference type="Proteomes" id="UP000765845"/>
    </source>
</evidence>
<keyword evidence="2" id="KW-0503">Monooxygenase</keyword>
<sequence>MSLTIRIEDFDGDYDPFTGQLVMGKEEMVTDLYGELQRRLGEGPVHDIDIRDMFGIPRDETLTTVRGVTVLGHDLVKTVLNDPATYSNTIYQNFLGAAFGPSITTIDPPIHGRYRRIFQKAFLPGVIQKFKDERVPNVINDLVDQFADKGKAELVTAFTRHFAFNFINELLELPLEDRGVFHRLAVGQLAVSYDPPRGAEATRKLRSYLEQLVDQRRENPISDNDFIHTIATAEVDGERLPNDVVVAFFRQLMNAGGDTSYHGLGNILAGLLTNPTQLEAIRNNRELVPKAIEEGLRWECPVTTLFRNPTVPVTLGDVEVSTSDYLNVMIASANRDPDVWDRPHEFDVHRDRRHLAFGSGAHICIGQHLARMEMVVAINILLDRLPNLKLDPNCAPPTIHGLILRGPDALNVEFDQ</sequence>
<comment type="similarity">
    <text evidence="1 2">Belongs to the cytochrome P450 family.</text>
</comment>
<keyword evidence="2" id="KW-0408">Iron</keyword>
<keyword evidence="2" id="KW-0349">Heme</keyword>
<keyword evidence="2" id="KW-0560">Oxidoreductase</keyword>
<name>A0ABX1GA08_9GAMM</name>
<proteinExistence type="inferred from homology"/>
<comment type="caution">
    <text evidence="3">The sequence shown here is derived from an EMBL/GenBank/DDBJ whole genome shotgun (WGS) entry which is preliminary data.</text>
</comment>
<evidence type="ECO:0000313" key="3">
    <source>
        <dbReference type="EMBL" id="NKI15992.1"/>
    </source>
</evidence>
<dbReference type="Pfam" id="PF00067">
    <property type="entry name" value="p450"/>
    <property type="match status" value="1"/>
</dbReference>
<protein>
    <submittedName>
        <fullName evidence="3">Cytochrome P450</fullName>
    </submittedName>
</protein>
<dbReference type="EMBL" id="JAAWWK010000001">
    <property type="protein sequence ID" value="NKI15992.1"/>
    <property type="molecule type" value="Genomic_DNA"/>
</dbReference>
<accession>A0ABX1GA08</accession>